<dbReference type="GO" id="GO:0046872">
    <property type="term" value="F:metal ion binding"/>
    <property type="evidence" value="ECO:0007669"/>
    <property type="project" value="UniProtKB-KW"/>
</dbReference>
<keyword evidence="2" id="KW-0479">Metal-binding</keyword>
<dbReference type="GO" id="GO:0008168">
    <property type="term" value="F:methyltransferase activity"/>
    <property type="evidence" value="ECO:0007669"/>
    <property type="project" value="InterPro"/>
</dbReference>
<dbReference type="EMBL" id="CP002588">
    <property type="protein sequence ID" value="AEA46708.1"/>
    <property type="molecule type" value="Genomic_DNA"/>
</dbReference>
<proteinExistence type="predicted"/>
<dbReference type="GO" id="GO:0051539">
    <property type="term" value="F:4 iron, 4 sulfur cluster binding"/>
    <property type="evidence" value="ECO:0007669"/>
    <property type="project" value="InterPro"/>
</dbReference>
<organism evidence="6 7">
    <name type="scientific">Archaeoglobus veneficus (strain DSM 11195 / SNP6)</name>
    <dbReference type="NCBI Taxonomy" id="693661"/>
    <lineage>
        <taxon>Archaea</taxon>
        <taxon>Methanobacteriati</taxon>
        <taxon>Methanobacteriota</taxon>
        <taxon>Archaeoglobi</taxon>
        <taxon>Archaeoglobales</taxon>
        <taxon>Archaeoglobaceae</taxon>
        <taxon>Archaeoglobus</taxon>
    </lineage>
</organism>
<dbReference type="AlphaFoldDB" id="F2KR71"/>
<keyword evidence="7" id="KW-1185">Reference proteome</keyword>
<name>F2KR71_ARCVS</name>
<dbReference type="CDD" id="cd01335">
    <property type="entry name" value="Radical_SAM"/>
    <property type="match status" value="1"/>
</dbReference>
<dbReference type="SFLD" id="SFLDS00029">
    <property type="entry name" value="Radical_SAM"/>
    <property type="match status" value="1"/>
</dbReference>
<dbReference type="Proteomes" id="UP000008136">
    <property type="component" value="Chromosome"/>
</dbReference>
<evidence type="ECO:0000313" key="7">
    <source>
        <dbReference type="Proteomes" id="UP000008136"/>
    </source>
</evidence>
<evidence type="ECO:0000256" key="2">
    <source>
        <dbReference type="ARBA" id="ARBA00022723"/>
    </source>
</evidence>
<dbReference type="SUPFAM" id="SSF102114">
    <property type="entry name" value="Radical SAM enzymes"/>
    <property type="match status" value="1"/>
</dbReference>
<dbReference type="InterPro" id="IPR007197">
    <property type="entry name" value="rSAM"/>
</dbReference>
<dbReference type="SFLD" id="SFLDG01067">
    <property type="entry name" value="SPASM/twitch_domain_containing"/>
    <property type="match status" value="1"/>
</dbReference>
<keyword evidence="4" id="KW-0411">Iron-sulfur</keyword>
<dbReference type="PANTHER" id="PTHR43306">
    <property type="entry name" value="7,8-DIHYDRO-6-HYDROXYMETHYLPTERIN DIMETHYLTRANSFERASE"/>
    <property type="match status" value="1"/>
</dbReference>
<dbReference type="InterPro" id="IPR056488">
    <property type="entry name" value="Zn_ribbon_HMPTM"/>
</dbReference>
<dbReference type="NCBIfam" id="NF045702">
    <property type="entry name" value="rSAM_GDGT_ether"/>
    <property type="match status" value="1"/>
</dbReference>
<feature type="domain" description="Radical SAM core" evidence="5">
    <location>
        <begin position="107"/>
        <end position="331"/>
    </location>
</feature>
<evidence type="ECO:0000313" key="6">
    <source>
        <dbReference type="EMBL" id="AEA46708.1"/>
    </source>
</evidence>
<dbReference type="Pfam" id="PF23545">
    <property type="entry name" value="Zn_ribbon_HMPTM"/>
    <property type="match status" value="1"/>
</dbReference>
<dbReference type="InterPro" id="IPR058240">
    <property type="entry name" value="rSAM_sf"/>
</dbReference>
<evidence type="ECO:0000259" key="5">
    <source>
        <dbReference type="PROSITE" id="PS51918"/>
    </source>
</evidence>
<dbReference type="Gene3D" id="3.20.20.70">
    <property type="entry name" value="Aldolase class I"/>
    <property type="match status" value="1"/>
</dbReference>
<sequence>MNETLIYSPFHYFLSLEVIHVEIKLPYKTLSLCPECLKVLNAEVYEDSGKVMIRKTCPDHGEFTEVYWGDVELFKKAARFAHDGLGIQTPLTDTKDGCPFSCGLCPLHKSHTALLNIVLTNRCDLACWYCFFYAKRAGYVYEPSVEQIARMVRTARNMKPVGCNAVQLTGGEPTLRDDLIDIIKAIKAEGIDHIQLNTNGIRLAREPDLALKIREAGVNTVYLSFDGVDEKTNPKNFPEVPTILKNCRRAELGIVFVPTVINTVNDHQLGDIIRFAADNIDVVRGVNIQPVSLVGSMPKKERARYRITIPDVIKRIEEQTGGEISRDDFYPVPSVTPISHFVEALTSIPQYELTSHFACGMATYVFKMNGRLVPITRFVDVEGFFEYLNEKADELRTSRIKTIRALKGILDVRKFVDHVKAPKGFDISRILFDILVKHDYTSLGEFHVKALFIGMMHFQDLYNYDIERVKRCVIHYGVPDGRIIPFCAFNVLPEVYRDKIHAEHGIPVEEWERRTGRKLKDDIYRVVRRPKEQE</sequence>
<dbReference type="eggNOG" id="arCOG00933">
    <property type="taxonomic scope" value="Archaea"/>
</dbReference>
<protein>
    <submittedName>
        <fullName evidence="6">Radical SAM domain protein</fullName>
    </submittedName>
</protein>
<dbReference type="HOGENOM" id="CLU_023791_0_0_2"/>
<dbReference type="KEGG" id="ave:Arcve_0688"/>
<dbReference type="PANTHER" id="PTHR43306:SF1">
    <property type="entry name" value="7,8-DIHYDRO-6-HYDROXYMETHYLPTERIN DIMETHYLTRANSFERASE"/>
    <property type="match status" value="1"/>
</dbReference>
<keyword evidence="1" id="KW-0949">S-adenosyl-L-methionine</keyword>
<keyword evidence="3" id="KW-0408">Iron</keyword>
<reference evidence="6 7" key="1">
    <citation type="submission" date="2011-03" db="EMBL/GenBank/DDBJ databases">
        <title>The complete genome of Archaeoglobus veneficus SNP6.</title>
        <authorList>
            <consortium name="US DOE Joint Genome Institute (JGI-PGF)"/>
            <person name="Lucas S."/>
            <person name="Copeland A."/>
            <person name="Lapidus A."/>
            <person name="Bruce D."/>
            <person name="Goodwin L."/>
            <person name="Pitluck S."/>
            <person name="Kyrpides N."/>
            <person name="Mavromatis K."/>
            <person name="Pagani I."/>
            <person name="Ivanova N."/>
            <person name="Mikhailova N."/>
            <person name="Lu M."/>
            <person name="Detter J.C."/>
            <person name="Tapia R."/>
            <person name="Han C."/>
            <person name="Land M."/>
            <person name="Hauser L."/>
            <person name="Markowitz V."/>
            <person name="Cheng J.-F."/>
            <person name="Hugenholtz P."/>
            <person name="Woyke T."/>
            <person name="Wu D."/>
            <person name="Spring S."/>
            <person name="Brambilla E."/>
            <person name="Klenk H.-P."/>
            <person name="Eisen J.A."/>
        </authorList>
    </citation>
    <scope>NUCLEOTIDE SEQUENCE [LARGE SCALE GENOMIC DNA]</scope>
    <source>
        <strain>SNP6</strain>
    </source>
</reference>
<dbReference type="PROSITE" id="PS51918">
    <property type="entry name" value="RADICAL_SAM"/>
    <property type="match status" value="1"/>
</dbReference>
<evidence type="ECO:0000256" key="4">
    <source>
        <dbReference type="ARBA" id="ARBA00023014"/>
    </source>
</evidence>
<dbReference type="InterPro" id="IPR034471">
    <property type="entry name" value="GDGT/MA_synthase"/>
</dbReference>
<evidence type="ECO:0000256" key="1">
    <source>
        <dbReference type="ARBA" id="ARBA00022691"/>
    </source>
</evidence>
<evidence type="ECO:0000256" key="3">
    <source>
        <dbReference type="ARBA" id="ARBA00023004"/>
    </source>
</evidence>
<accession>F2KR71</accession>
<dbReference type="SFLD" id="SFLDG01100">
    <property type="entry name" value="methyltransferase_(Class_D)"/>
    <property type="match status" value="1"/>
</dbReference>
<dbReference type="STRING" id="693661.Arcve_0688"/>
<gene>
    <name evidence="6" type="ordered locus">Arcve_0688</name>
</gene>
<dbReference type="SFLD" id="SFLDF00385">
    <property type="entry name" value="7_8-dihydro-6-hydroxymethylpte"/>
    <property type="match status" value="1"/>
</dbReference>
<dbReference type="InterPro" id="IPR013785">
    <property type="entry name" value="Aldolase_TIM"/>
</dbReference>
<dbReference type="Pfam" id="PF04055">
    <property type="entry name" value="Radical_SAM"/>
    <property type="match status" value="1"/>
</dbReference>
<dbReference type="InterPro" id="IPR034474">
    <property type="entry name" value="Methyltransferase_Class_D"/>
</dbReference>